<dbReference type="InterPro" id="IPR015943">
    <property type="entry name" value="WD40/YVTN_repeat-like_dom_sf"/>
</dbReference>
<feature type="region of interest" description="Disordered" evidence="4">
    <location>
        <begin position="2307"/>
        <end position="2353"/>
    </location>
</feature>
<evidence type="ECO:0000313" key="8">
    <source>
        <dbReference type="Proteomes" id="UP000019116"/>
    </source>
</evidence>
<reference evidence="7" key="1">
    <citation type="submission" date="2018-08" db="EMBL/GenBank/DDBJ databases">
        <authorList>
            <person name="Rossello M."/>
        </authorList>
    </citation>
    <scope>NUCLEOTIDE SEQUENCE [LARGE SCALE GENOMIC DNA]</scope>
    <source>
        <strain evidence="7">cv. Chinese Spring</strain>
    </source>
</reference>
<dbReference type="Gramene" id="TraesWEE_scaffold_028673_01G000100.1">
    <property type="protein sequence ID" value="TraesWEE_scaffold_028673_01G000100.1"/>
    <property type="gene ID" value="TraesWEE_scaffold_028673_01G000100"/>
</dbReference>
<dbReference type="Gramene" id="TraesSYM7A03G03951350.1">
    <property type="protein sequence ID" value="TraesSYM7A03G03951350.1"/>
    <property type="gene ID" value="TraesSYM7A03G03951350"/>
</dbReference>
<dbReference type="PROSITE" id="PS51783">
    <property type="entry name" value="PH_BEACH"/>
    <property type="match status" value="1"/>
</dbReference>
<dbReference type="InterPro" id="IPR036372">
    <property type="entry name" value="BEACH_dom_sf"/>
</dbReference>
<evidence type="ECO:0000256" key="4">
    <source>
        <dbReference type="SAM" id="MobiDB-lite"/>
    </source>
</evidence>
<proteinExistence type="predicted"/>
<dbReference type="Pfam" id="PF14844">
    <property type="entry name" value="PH_BEACH"/>
    <property type="match status" value="1"/>
</dbReference>
<reference evidence="7" key="2">
    <citation type="submission" date="2018-10" db="UniProtKB">
        <authorList>
            <consortium name="EnsemblPlants"/>
        </authorList>
    </citation>
    <scope>IDENTIFICATION</scope>
</reference>
<gene>
    <name evidence="7" type="primary">LOC123149050</name>
</gene>
<dbReference type="SUPFAM" id="SSF81837">
    <property type="entry name" value="BEACH domain"/>
    <property type="match status" value="1"/>
</dbReference>
<dbReference type="InterPro" id="IPR046852">
    <property type="entry name" value="Neurobeachin_a-sol"/>
</dbReference>
<dbReference type="Pfam" id="PF20425">
    <property type="entry name" value="Neurobeachin"/>
    <property type="match status" value="1"/>
</dbReference>
<dbReference type="InterPro" id="IPR050865">
    <property type="entry name" value="BEACH_Domain"/>
</dbReference>
<dbReference type="Gene3D" id="2.30.29.30">
    <property type="entry name" value="Pleckstrin-homology domain (PH domain)/Phosphotyrosine-binding domain (PTB)"/>
    <property type="match status" value="1"/>
</dbReference>
<dbReference type="EnsemblPlants" id="TraesCS7A02G459500.1">
    <property type="protein sequence ID" value="TraesCS7A02G459500.1"/>
    <property type="gene ID" value="TraesCS7A02G459500"/>
</dbReference>
<dbReference type="Gramene" id="TraesPARA_EIv1.0_2335930.1">
    <property type="protein sequence ID" value="TraesPARA_EIv1.0_2335930.1.CDS"/>
    <property type="gene ID" value="TraesPARA_EIv1.0_2335930"/>
</dbReference>
<dbReference type="Gramene" id="TraesJAG7A03G03979140.1">
    <property type="protein sequence ID" value="TraesJAG7A03G03979140.1"/>
    <property type="gene ID" value="TraesJAG7A03G03979140"/>
</dbReference>
<dbReference type="OMA" id="NREFEPI"/>
<evidence type="ECO:0000259" key="6">
    <source>
        <dbReference type="PROSITE" id="PS51783"/>
    </source>
</evidence>
<dbReference type="Gramene" id="TraesCS7A03G1115800.1">
    <property type="protein sequence ID" value="TraesCS7A03G1115800.1.CDS"/>
    <property type="gene ID" value="TraesCS7A03G1115800"/>
</dbReference>
<dbReference type="InterPro" id="IPR023362">
    <property type="entry name" value="PH-BEACH_dom"/>
</dbReference>
<dbReference type="PROSITE" id="PS50294">
    <property type="entry name" value="WD_REPEATS_REGION"/>
    <property type="match status" value="1"/>
</dbReference>
<dbReference type="PANTHER" id="PTHR13743">
    <property type="entry name" value="BEIGE/BEACH-RELATED"/>
    <property type="match status" value="1"/>
</dbReference>
<dbReference type="PaxDb" id="4565-Traes_7AL_FE97DFD4E.1"/>
<protein>
    <recommendedName>
        <fullName evidence="9">DUF4704 domain-containing protein</fullName>
    </recommendedName>
</protein>
<accession>A0A3B6RQ98</accession>
<dbReference type="SMART" id="SM00320">
    <property type="entry name" value="WD40"/>
    <property type="match status" value="4"/>
</dbReference>
<dbReference type="PROSITE" id="PS50082">
    <property type="entry name" value="WD_REPEATS_2"/>
    <property type="match status" value="1"/>
</dbReference>
<dbReference type="KEGG" id="taes:123149050"/>
<dbReference type="InterPro" id="IPR013320">
    <property type="entry name" value="ConA-like_dom_sf"/>
</dbReference>
<dbReference type="PROSITE" id="PS50197">
    <property type="entry name" value="BEACH"/>
    <property type="match status" value="1"/>
</dbReference>
<feature type="compositionally biased region" description="Pro residues" evidence="4">
    <location>
        <begin position="15"/>
        <end position="26"/>
    </location>
</feature>
<organism evidence="7">
    <name type="scientific">Triticum aestivum</name>
    <name type="common">Wheat</name>
    <dbReference type="NCBI Taxonomy" id="4565"/>
    <lineage>
        <taxon>Eukaryota</taxon>
        <taxon>Viridiplantae</taxon>
        <taxon>Streptophyta</taxon>
        <taxon>Embryophyta</taxon>
        <taxon>Tracheophyta</taxon>
        <taxon>Spermatophyta</taxon>
        <taxon>Magnoliopsida</taxon>
        <taxon>Liliopsida</taxon>
        <taxon>Poales</taxon>
        <taxon>Poaceae</taxon>
        <taxon>BOP clade</taxon>
        <taxon>Pooideae</taxon>
        <taxon>Triticodae</taxon>
        <taxon>Triticeae</taxon>
        <taxon>Triticinae</taxon>
        <taxon>Triticum</taxon>
    </lineage>
</organism>
<dbReference type="InterPro" id="IPR011993">
    <property type="entry name" value="PH-like_dom_sf"/>
</dbReference>
<dbReference type="Gramene" id="TraesCS7A02G459500.1">
    <property type="protein sequence ID" value="TraesCS7A02G459500.1"/>
    <property type="gene ID" value="TraesCS7A02G459500"/>
</dbReference>
<feature type="compositionally biased region" description="Basic and acidic residues" evidence="4">
    <location>
        <begin position="2336"/>
        <end position="2349"/>
    </location>
</feature>
<dbReference type="CDD" id="cd01201">
    <property type="entry name" value="PH_BEACH"/>
    <property type="match status" value="1"/>
</dbReference>
<feature type="region of interest" description="Disordered" evidence="4">
    <location>
        <begin position="1"/>
        <end position="44"/>
    </location>
</feature>
<dbReference type="CDD" id="cd06071">
    <property type="entry name" value="Beach"/>
    <property type="match status" value="1"/>
</dbReference>
<dbReference type="PANTHER" id="PTHR13743:SF129">
    <property type="entry name" value="BEACH DOMAIN-CONTAINING PROTEIN"/>
    <property type="match status" value="1"/>
</dbReference>
<dbReference type="STRING" id="4565.A0A3B6RQ98"/>
<dbReference type="Pfam" id="PF20426">
    <property type="entry name" value="NBCH_WD40"/>
    <property type="match status" value="1"/>
</dbReference>
<dbReference type="Gramene" id="TraesARI7A03G03971370.1">
    <property type="protein sequence ID" value="TraesARI7A03G03971370.1"/>
    <property type="gene ID" value="TraesARI7A03G03971370"/>
</dbReference>
<dbReference type="Proteomes" id="UP000019116">
    <property type="component" value="Chromosome 7A"/>
</dbReference>
<evidence type="ECO:0000256" key="2">
    <source>
        <dbReference type="ARBA" id="ARBA00022737"/>
    </source>
</evidence>
<dbReference type="SMR" id="A0A3B6RQ98"/>
<dbReference type="Pfam" id="PF13385">
    <property type="entry name" value="Laminin_G_3"/>
    <property type="match status" value="1"/>
</dbReference>
<feature type="compositionally biased region" description="Polar residues" evidence="4">
    <location>
        <begin position="2317"/>
        <end position="2335"/>
    </location>
</feature>
<dbReference type="InterPro" id="IPR046851">
    <property type="entry name" value="NBCH_WD40"/>
</dbReference>
<dbReference type="Gene3D" id="1.10.1540.10">
    <property type="entry name" value="BEACH domain"/>
    <property type="match status" value="1"/>
</dbReference>
<dbReference type="InterPro" id="IPR001680">
    <property type="entry name" value="WD40_rpt"/>
</dbReference>
<dbReference type="Gene3D" id="2.130.10.10">
    <property type="entry name" value="YVTN repeat-like/Quinoprotein amine dehydrogenase"/>
    <property type="match status" value="1"/>
</dbReference>
<feature type="repeat" description="WD" evidence="3">
    <location>
        <begin position="2956"/>
        <end position="2987"/>
    </location>
</feature>
<dbReference type="Gene3D" id="2.60.120.200">
    <property type="match status" value="1"/>
</dbReference>
<keyword evidence="1 3" id="KW-0853">WD repeat</keyword>
<sequence length="3199" mass="359591">MNLVRGVADLLRKSPQPPGPPTPPSPSVRGGSFRGADLDDAPAPRVVFSDSTEEGVLSTLWQKYENAHDKEEKEKSLQIFVLQFVQTFRDWGPYHIEEFVDQELGSDETVVGCSYGHPSEVILILIQEISLITSTITESGTIPESSPKHSDQLEPLELSAERLHVLECLTILTRSVHNCRVFSYYGGVQKVTSLLKAAVDQLKALNSLHAVDDQSSDQAVENTRMMLKILICIITIISNFMKLEPTATRDPHFVDTTKYVRSSIYLATVSPSIPENTISDALQHWQQKAIILVLEAGCVNRLVELLRVIQRLNLKEQWTDLSLHFTTLSTLRSTISGTHAQNHFRSIGGLEILLDGLGLPSNKFSVSKHSSISRDERGEILLLQLLYLEILSEAVFGNINNLEFLCENGLVHKFANSISWPAFMIQESHRQKDTTKTLLALNSISGPVHFLKITEWNDYSLKLSIALCSFILPSNVVKCCSDETAINQISASIPSAYQEQSVRWMIRVLLTVFLCIKACAWESELPSHIKILAKTIQIYTIRTFRRVLVSAPALLAAFREEGVWDLIFSEDCFYVGSSVEDIQFHIGTENQNDNVKNNRTATDSQSSYWIDVNILQVEAISFLEFAATLNENTYNLPECSALVDALEHCVSDAVVASILLKCFRVILQLATQQTLASFKSLDAITRVLKVTCLQAQGLRNSRNLPRPEITIDRDDSQTKNIEMTSPEGRTDHTLTCLKLGVNLLKDYVTISSDGRILVLHNAECIECLFNLFEEESLRKQVLEQVLALFRLPPSSAQDHAAKLHLCSKYLENFTQANKNEKVNSELLIDLLVSMREIIMMDRVYYQNLFRNEGCFLHIISLLNGTFNEATGERLVLNVLETLTLLLEENNASKAAFRVLVGVGYQTLQSLLLDYYKWLPSERLLDALLNMLVDGKFEINEKTTIKNEDVVVLLLNILQKSSTSLQHYGLVVLQQLLKQSITNRTSSFRAGLLSVLLDWFSIEEKDDTVSVIAELIQIIGAHSICGKDIRKIFALLRSEKISAKQKHTSLLLRSLSHMLKEKGPEAFFEFSGHDSGIEIKSPFQWPYNRGLSFSCWLRVENFPENGMMGLFSFSTEDGRGCSAMLSKSALVYESINKKHQCVLLQLKLPPKEWKLLSVTHTIGRAFSGGSQLRCYVDGELVSCEKCRYAKVNEVMTRCTIGTELTPLGDEPNSIGFERTSAFTGQMGPVYVFSDALSSEQIKGIYNLGPSYMYSFHGDDSLYRGILDARDGISSKIIFGLNAQASDSKTLFSVSSTLDSADKSTVEATIIGGTKLCSRRLPQDIIYCVGGVSVFFPLFTQFCDAVTNGGQYCYTSVINDKLAAEVIELVASVLDGNVSNQQQMYLLSGLSILGFLLQAAPPQLLNMKTLPAVKYMFDVLRNCGMSKVLLKDAISRVYLNPEIWVYSNYEVQRDLYMLLIQYFETDGRFLPLLCGLPRIIDIVRQYYWEKIDSKCVIGSKLLHPITKQVIGERPKIEEIRKLRLLILNLAEMSIKLKISPADIGALISFVERSQDIACIEDILNMILRALSHDSVLSSFLEHVNVLGGCCIFLNLLNREFEPIRLLGLQLLGKLLVGIPSEKKGAILFTLPTGKSRKEMISAPQLFFHVISERLLRFPPSDNSSATFFDVLLGRTSPKQVLQEHSQSDPSKDTNSNASSLDQFFLPRILVCIFNYMQSSQDSSARMRILTKLLGLLCSNPTNIEALMEHGWNSWLETSTNLDVIKEYKPAPKAELDNVEINELILVRKLYSLVLSYYLSSVKGGWHQLEDTVHFFLLKFDQGQLSSSYLLRDILDDIVGSLLQTSSEENIFLSQPGCDNVLHLLKLIQELLVNQIGIKLLFPSPSTTDESSSDDKWKLDIKLTVNEILDAETNGQCRSFPWSSCQFAAGDEVSDDWWSFFDKVWSIICNLNGKGPSKLIPKSPQNVVAPSLGQRARGLVESLNVPGAEMAAVVVSSGIAKMNIFADRATILREEIFPRIFFHLVILYLCKAGLENASKCVLQFMSLLPLLIADDDQSKNKLHFLIWSLLVVRSQYGQLDDGARFHVLSHLILETIIYGKAMLVTNILGRDDSIEVNSNKEAGFILSFIQKDRVLATAAYEVKHMHAVQADRLRNLQKLNSKLNERFTKETQLVQIVDDQIHLSISSALSSDDSRKAAFQLAFDEDQQIVADKWIHIFRALIDERGPWSANPFPNDALTHWKLDKTEDKWRRRFKLKRNYMFDERLCQPSSSRNEITEPFFDQPSFSTKVPEKMKRFLLKGVRGITDDSGYGLFEDTNDTSESSHSPSENQNQNNAADSSDHRTTVQNKKDTSSTNGDSDYTKVLCSVHCVLVTPKRKLAGQLNITRTVLHFSFDFLVEGTGGSSVFSKFKDKKDSDRKNELGCAERLYGCRDSLIRINGGLMQNQSNKIKHHRRWNIAKIKGVHWIRYLLQYTAMEIFFDDSNAPIFLNFSSQKDVKRAGSLLVSLRNDALFPKGSIKDKNSVISFVDRRVALEIAENAKERWKRREISNFEYLMILNTLAGRSYSDLTQYPIFPWVLADYASENVDFNKSSTFRDLSKPVGALDEKRFKDLEDRYLNFCDPDIPSFYYGSHYSSMGIVLHYLLRLEPFTTLHRSLQGGKFDHADRLFQSIDGAYRNSLSNSSDVKELIPEFFYMPEFLENSNSYHLGIKQDGEPLGDVALPPWAKGSPEEFIHINREALESEYVSSNLHHWIDLIFGYKQRGQPAVEAANIFYYVTYEGAVDLENMDDMLQKYAIEDQIANFGQTPIQIFRVKHPRRGPPIPIAHPLYFAPQSITLTSSVSSTISHMSAVLFIGLLDNTIILMNEGLILSVKLWLTTRMQLGGNFTFSGPQENFFGVGSDVISPRKIGTFLAENVKFGRQLLATMQINSDKYLILCGNWENSFQIISLSDGRIVQSIRQHKDVVGCVAVSSDGNVVATGSYDTTVMVWHAFRGRPSERKMRTANFEISENDHIIMERPVHILCGHDDIITCLFVSTELDIVVSGSKDGTCIFHTLREGRYVRSIRHPSGFGLSKLVATRHGRVVLYSEIDLSLHMHSINGKHIASATSIGRLNCMELSCCGEFMACAGEHGQIVLRSMHSLDIVWKYAGAGKAITSLAMTPEECFIAGTKDGSLLVFSVETALIRRGSMPQTSVKPSGAG</sequence>
<dbReference type="SUPFAM" id="SSF50978">
    <property type="entry name" value="WD40 repeat-like"/>
    <property type="match status" value="1"/>
</dbReference>
<evidence type="ECO:0000256" key="3">
    <source>
        <dbReference type="PROSITE-ProRule" id="PRU00221"/>
    </source>
</evidence>
<feature type="domain" description="BEACH-type PH" evidence="6">
    <location>
        <begin position="2356"/>
        <end position="2502"/>
    </location>
</feature>
<evidence type="ECO:0008006" key="9">
    <source>
        <dbReference type="Google" id="ProtNLM"/>
    </source>
</evidence>
<dbReference type="SMART" id="SM01026">
    <property type="entry name" value="Beach"/>
    <property type="match status" value="1"/>
</dbReference>
<feature type="domain" description="BEACH" evidence="5">
    <location>
        <begin position="2526"/>
        <end position="2816"/>
    </location>
</feature>
<dbReference type="Pfam" id="PF02138">
    <property type="entry name" value="Beach"/>
    <property type="match status" value="1"/>
</dbReference>
<dbReference type="FunFam" id="1.10.1540.10:FF:000001">
    <property type="entry name" value="neurobeachin isoform X1"/>
    <property type="match status" value="1"/>
</dbReference>
<dbReference type="InterPro" id="IPR036322">
    <property type="entry name" value="WD40_repeat_dom_sf"/>
</dbReference>
<dbReference type="Pfam" id="PF15787">
    <property type="entry name" value="DUF4704"/>
    <property type="match status" value="1"/>
</dbReference>
<evidence type="ECO:0000256" key="1">
    <source>
        <dbReference type="ARBA" id="ARBA00022574"/>
    </source>
</evidence>
<keyword evidence="8" id="KW-1185">Reference proteome</keyword>
<evidence type="ECO:0000313" key="7">
    <source>
        <dbReference type="EnsemblPlants" id="TraesCS7A02G459500.1"/>
    </source>
</evidence>
<dbReference type="GeneID" id="123149050"/>
<dbReference type="SUPFAM" id="SSF50729">
    <property type="entry name" value="PH domain-like"/>
    <property type="match status" value="1"/>
</dbReference>
<name>A0A3B6RQ98_WHEAT</name>
<keyword evidence="2" id="KW-0677">Repeat</keyword>
<evidence type="ECO:0000259" key="5">
    <source>
        <dbReference type="PROSITE" id="PS50197"/>
    </source>
</evidence>
<dbReference type="SUPFAM" id="SSF49899">
    <property type="entry name" value="Concanavalin A-like lectins/glucanases"/>
    <property type="match status" value="1"/>
</dbReference>
<dbReference type="RefSeq" id="XP_044424523.1">
    <property type="nucleotide sequence ID" value="XM_044568588.1"/>
</dbReference>
<dbReference type="InterPro" id="IPR031570">
    <property type="entry name" value="NBEA/BDCP_DUF4704"/>
</dbReference>
<dbReference type="InterPro" id="IPR000409">
    <property type="entry name" value="BEACH_dom"/>
</dbReference>
<dbReference type="InterPro" id="IPR016024">
    <property type="entry name" value="ARM-type_fold"/>
</dbReference>
<dbReference type="SUPFAM" id="SSF48371">
    <property type="entry name" value="ARM repeat"/>
    <property type="match status" value="1"/>
</dbReference>